<evidence type="ECO:0000313" key="3">
    <source>
        <dbReference type="Proteomes" id="UP000481861"/>
    </source>
</evidence>
<proteinExistence type="predicted"/>
<evidence type="ECO:0000256" key="1">
    <source>
        <dbReference type="SAM" id="MobiDB-lite"/>
    </source>
</evidence>
<evidence type="ECO:0000313" key="2">
    <source>
        <dbReference type="EMBL" id="KAF2871718.1"/>
    </source>
</evidence>
<feature type="compositionally biased region" description="Polar residues" evidence="1">
    <location>
        <begin position="31"/>
        <end position="41"/>
    </location>
</feature>
<feature type="region of interest" description="Disordered" evidence="1">
    <location>
        <begin position="26"/>
        <end position="64"/>
    </location>
</feature>
<dbReference type="EMBL" id="JAADJZ010000011">
    <property type="protein sequence ID" value="KAF2871718.1"/>
    <property type="molecule type" value="Genomic_DNA"/>
</dbReference>
<dbReference type="Proteomes" id="UP000481861">
    <property type="component" value="Unassembled WGS sequence"/>
</dbReference>
<gene>
    <name evidence="2" type="ORF">BDV95DRAFT_572639</name>
</gene>
<reference evidence="2 3" key="1">
    <citation type="submission" date="2020-01" db="EMBL/GenBank/DDBJ databases">
        <authorList>
            <consortium name="DOE Joint Genome Institute"/>
            <person name="Haridas S."/>
            <person name="Albert R."/>
            <person name="Binder M."/>
            <person name="Bloem J."/>
            <person name="Labutti K."/>
            <person name="Salamov A."/>
            <person name="Andreopoulos B."/>
            <person name="Baker S.E."/>
            <person name="Barry K."/>
            <person name="Bills G."/>
            <person name="Bluhm B.H."/>
            <person name="Cannon C."/>
            <person name="Castanera R."/>
            <person name="Culley D.E."/>
            <person name="Daum C."/>
            <person name="Ezra D."/>
            <person name="Gonzalez J.B."/>
            <person name="Henrissat B."/>
            <person name="Kuo A."/>
            <person name="Liang C."/>
            <person name="Lipzen A."/>
            <person name="Lutzoni F."/>
            <person name="Magnuson J."/>
            <person name="Mondo S."/>
            <person name="Nolan M."/>
            <person name="Ohm R."/>
            <person name="Pangilinan J."/>
            <person name="Park H.-J.H."/>
            <person name="Ramirez L."/>
            <person name="Alfaro M."/>
            <person name="Sun H."/>
            <person name="Tritt A."/>
            <person name="Yoshinaga Y."/>
            <person name="Zwiers L.-H.L."/>
            <person name="Turgeon B.G."/>
            <person name="Goodwin S.B."/>
            <person name="Spatafora J.W."/>
            <person name="Crous P.W."/>
            <person name="Grigoriev I.V."/>
        </authorList>
    </citation>
    <scope>NUCLEOTIDE SEQUENCE [LARGE SCALE GENOMIC DNA]</scope>
    <source>
        <strain evidence="2 3">CBS 611.86</strain>
    </source>
</reference>
<sequence>MILEQAQNTLALTKACLPSTTATRLLLGTKPNRTPPAQLSSAPDPHRIPSAEPSALINLPDIKG</sequence>
<comment type="caution">
    <text evidence="2">The sequence shown here is derived from an EMBL/GenBank/DDBJ whole genome shotgun (WGS) entry which is preliminary data.</text>
</comment>
<organism evidence="2 3">
    <name type="scientific">Massariosphaeria phaeospora</name>
    <dbReference type="NCBI Taxonomy" id="100035"/>
    <lineage>
        <taxon>Eukaryota</taxon>
        <taxon>Fungi</taxon>
        <taxon>Dikarya</taxon>
        <taxon>Ascomycota</taxon>
        <taxon>Pezizomycotina</taxon>
        <taxon>Dothideomycetes</taxon>
        <taxon>Pleosporomycetidae</taxon>
        <taxon>Pleosporales</taxon>
        <taxon>Pleosporales incertae sedis</taxon>
        <taxon>Massariosphaeria</taxon>
    </lineage>
</organism>
<keyword evidence="3" id="KW-1185">Reference proteome</keyword>
<name>A0A7C8M888_9PLEO</name>
<protein>
    <submittedName>
        <fullName evidence="2">Uncharacterized protein</fullName>
    </submittedName>
</protein>
<dbReference type="AlphaFoldDB" id="A0A7C8M888"/>
<accession>A0A7C8M888</accession>